<sequence>MAVGRQYIEDHTEQLHKLCDNLVKYIELETKAITHEKAAEDTEVVIEVSLDLDNSSDDASIINKKAITVTSDDIANSNEDAARNTNKSHGDVLRCYYQ</sequence>
<organism evidence="1 2">
    <name type="scientific">Rickettsia prowazekii (strain Rp22)</name>
    <dbReference type="NCBI Taxonomy" id="449216"/>
    <lineage>
        <taxon>Bacteria</taxon>
        <taxon>Pseudomonadati</taxon>
        <taxon>Pseudomonadota</taxon>
        <taxon>Alphaproteobacteria</taxon>
        <taxon>Rickettsiales</taxon>
        <taxon>Rickettsiaceae</taxon>
        <taxon>Rickettsieae</taxon>
        <taxon>Rickettsia</taxon>
        <taxon>typhus group</taxon>
    </lineage>
</organism>
<dbReference type="HOGENOM" id="CLU_2331877_0_0_5"/>
<gene>
    <name evidence="1" type="ORF">rpr22_0751</name>
</gene>
<name>D5AXX4_RICPP</name>
<evidence type="ECO:0000313" key="2">
    <source>
        <dbReference type="Proteomes" id="UP000006931"/>
    </source>
</evidence>
<dbReference type="PATRIC" id="fig|449216.3.peg.721"/>
<evidence type="ECO:0000313" key="1">
    <source>
        <dbReference type="EMBL" id="ADE30263.1"/>
    </source>
</evidence>
<dbReference type="RefSeq" id="WP_004598899.1">
    <property type="nucleotide sequence ID" value="NC_017560.1"/>
</dbReference>
<dbReference type="KEGG" id="rpq:rpr22_0751"/>
<dbReference type="GeneID" id="57569833"/>
<dbReference type="EMBL" id="CP001584">
    <property type="protein sequence ID" value="ADE30263.1"/>
    <property type="molecule type" value="Genomic_DNA"/>
</dbReference>
<accession>D5AXX4</accession>
<dbReference type="AlphaFoldDB" id="D5AXX4"/>
<dbReference type="SMR" id="D5AXX4"/>
<dbReference type="Proteomes" id="UP000006931">
    <property type="component" value="Chromosome"/>
</dbReference>
<proteinExistence type="predicted"/>
<protein>
    <submittedName>
        <fullName evidence="1">Uncharacterized protein</fullName>
    </submittedName>
</protein>
<reference evidence="1 2" key="1">
    <citation type="journal article" date="2010" name="Genome Res.">
        <title>Genomic, proteomic, and transcriptomic analysis of virulent and avirulent Rickettsia prowazekii reveals its adaptive mutation capabilities.</title>
        <authorList>
            <person name="Bechah Y."/>
            <person name="El Karkouri K."/>
            <person name="Mediannikov O."/>
            <person name="Leroy Q."/>
            <person name="Pelletier N."/>
            <person name="Robert C."/>
            <person name="Medigue C."/>
            <person name="Mege J.L."/>
            <person name="Raoult D."/>
        </authorList>
    </citation>
    <scope>NUCLEOTIDE SEQUENCE [LARGE SCALE GENOMIC DNA]</scope>
    <source>
        <strain evidence="1 2">Rp22</strain>
    </source>
</reference>